<dbReference type="PROSITE" id="PS01031">
    <property type="entry name" value="SHSP"/>
    <property type="match status" value="1"/>
</dbReference>
<keyword evidence="5" id="KW-1185">Reference proteome</keyword>
<evidence type="ECO:0000313" key="5">
    <source>
        <dbReference type="Proteomes" id="UP000617951"/>
    </source>
</evidence>
<dbReference type="Proteomes" id="UP000617951">
    <property type="component" value="Unassembled WGS sequence"/>
</dbReference>
<dbReference type="Gene3D" id="2.60.40.790">
    <property type="match status" value="1"/>
</dbReference>
<dbReference type="AlphaFoldDB" id="A0A926DJ12"/>
<dbReference type="InterPro" id="IPR002068">
    <property type="entry name" value="A-crystallin/Hsp20_dom"/>
</dbReference>
<dbReference type="CDD" id="cd06471">
    <property type="entry name" value="ACD_LpsHSP_like"/>
    <property type="match status" value="1"/>
</dbReference>
<comment type="caution">
    <text evidence="4">The sequence shown here is derived from an EMBL/GenBank/DDBJ whole genome shotgun (WGS) entry which is preliminary data.</text>
</comment>
<dbReference type="PANTHER" id="PTHR11527">
    <property type="entry name" value="HEAT-SHOCK PROTEIN 20 FAMILY MEMBER"/>
    <property type="match status" value="1"/>
</dbReference>
<feature type="domain" description="SHSP" evidence="3">
    <location>
        <begin position="29"/>
        <end position="142"/>
    </location>
</feature>
<evidence type="ECO:0000259" key="3">
    <source>
        <dbReference type="PROSITE" id="PS01031"/>
    </source>
</evidence>
<evidence type="ECO:0000313" key="4">
    <source>
        <dbReference type="EMBL" id="MBC8538169.1"/>
    </source>
</evidence>
<evidence type="ECO:0000256" key="2">
    <source>
        <dbReference type="RuleBase" id="RU003616"/>
    </source>
</evidence>
<sequence>MLDLTPWGRSERRLMNSFRNMERDFFRDMDMDSIEGRTDIQDKGDHYLLETDLPGFDKEDIQIDAHDGYLTITAEHKEARDEKDKKGNYIRRERAYGSYSRSFDISGIREDGIKAEYKRGVLKLTLPKAEQKTLPGRRISIE</sequence>
<proteinExistence type="inferred from homology"/>
<dbReference type="Pfam" id="PF00011">
    <property type="entry name" value="HSP20"/>
    <property type="match status" value="1"/>
</dbReference>
<dbReference type="InterPro" id="IPR008978">
    <property type="entry name" value="HSP20-like_chaperone"/>
</dbReference>
<accession>A0A926DJ12</accession>
<dbReference type="InterPro" id="IPR031107">
    <property type="entry name" value="Small_HSP"/>
</dbReference>
<dbReference type="EMBL" id="JACRSS010000001">
    <property type="protein sequence ID" value="MBC8538169.1"/>
    <property type="molecule type" value="Genomic_DNA"/>
</dbReference>
<evidence type="ECO:0000256" key="1">
    <source>
        <dbReference type="PROSITE-ProRule" id="PRU00285"/>
    </source>
</evidence>
<name>A0A926DJ12_9FIRM</name>
<reference evidence="4" key="1">
    <citation type="submission" date="2020-08" db="EMBL/GenBank/DDBJ databases">
        <title>Genome public.</title>
        <authorList>
            <person name="Liu C."/>
            <person name="Sun Q."/>
        </authorList>
    </citation>
    <scope>NUCLEOTIDE SEQUENCE</scope>
    <source>
        <strain evidence="4">NSJ-63</strain>
    </source>
</reference>
<comment type="similarity">
    <text evidence="1 2">Belongs to the small heat shock protein (HSP20) family.</text>
</comment>
<dbReference type="SUPFAM" id="SSF49764">
    <property type="entry name" value="HSP20-like chaperones"/>
    <property type="match status" value="1"/>
</dbReference>
<gene>
    <name evidence="4" type="ORF">H8693_04395</name>
</gene>
<protein>
    <submittedName>
        <fullName evidence="4">Hsp20/alpha crystallin family protein</fullName>
    </submittedName>
</protein>
<organism evidence="4 5">
    <name type="scientific">Guopingia tenuis</name>
    <dbReference type="NCBI Taxonomy" id="2763656"/>
    <lineage>
        <taxon>Bacteria</taxon>
        <taxon>Bacillati</taxon>
        <taxon>Bacillota</taxon>
        <taxon>Clostridia</taxon>
        <taxon>Christensenellales</taxon>
        <taxon>Christensenellaceae</taxon>
        <taxon>Guopingia</taxon>
    </lineage>
</organism>